<dbReference type="Pfam" id="PF00593">
    <property type="entry name" value="TonB_dep_Rec_b-barrel"/>
    <property type="match status" value="1"/>
</dbReference>
<dbReference type="InterPro" id="IPR023996">
    <property type="entry name" value="TonB-dep_OMP_SusC/RagA"/>
</dbReference>
<dbReference type="InterPro" id="IPR012910">
    <property type="entry name" value="Plug_dom"/>
</dbReference>
<name>A0A7D4Q901_9SPHI</name>
<evidence type="ECO:0000256" key="8">
    <source>
        <dbReference type="PROSITE-ProRule" id="PRU01360"/>
    </source>
</evidence>
<evidence type="ECO:0000313" key="13">
    <source>
        <dbReference type="Proteomes" id="UP000505355"/>
    </source>
</evidence>
<dbReference type="InterPro" id="IPR036942">
    <property type="entry name" value="Beta-barrel_TonB_sf"/>
</dbReference>
<evidence type="ECO:0000259" key="10">
    <source>
        <dbReference type="Pfam" id="PF00593"/>
    </source>
</evidence>
<comment type="subcellular location">
    <subcellularLocation>
        <location evidence="1 8">Cell outer membrane</location>
        <topology evidence="1 8">Multi-pass membrane protein</topology>
    </subcellularLocation>
</comment>
<dbReference type="InterPro" id="IPR039426">
    <property type="entry name" value="TonB-dep_rcpt-like"/>
</dbReference>
<evidence type="ECO:0000256" key="5">
    <source>
        <dbReference type="ARBA" id="ARBA00023077"/>
    </source>
</evidence>
<feature type="domain" description="TonB-dependent receptor plug" evidence="11">
    <location>
        <begin position="143"/>
        <end position="249"/>
    </location>
</feature>
<evidence type="ECO:0000256" key="4">
    <source>
        <dbReference type="ARBA" id="ARBA00022692"/>
    </source>
</evidence>
<keyword evidence="3 8" id="KW-1134">Transmembrane beta strand</keyword>
<dbReference type="Gene3D" id="2.60.40.1120">
    <property type="entry name" value="Carboxypeptidase-like, regulatory domain"/>
    <property type="match status" value="1"/>
</dbReference>
<evidence type="ECO:0000256" key="2">
    <source>
        <dbReference type="ARBA" id="ARBA00022448"/>
    </source>
</evidence>
<dbReference type="Gene3D" id="2.40.170.20">
    <property type="entry name" value="TonB-dependent receptor, beta-barrel domain"/>
    <property type="match status" value="1"/>
</dbReference>
<dbReference type="NCBIfam" id="TIGR04057">
    <property type="entry name" value="SusC_RagA_signa"/>
    <property type="match status" value="1"/>
</dbReference>
<evidence type="ECO:0000256" key="7">
    <source>
        <dbReference type="ARBA" id="ARBA00023237"/>
    </source>
</evidence>
<feature type="domain" description="TonB-dependent receptor-like beta-barrel" evidence="10">
    <location>
        <begin position="436"/>
        <end position="995"/>
    </location>
</feature>
<organism evidence="12 13">
    <name type="scientific">Mucilaginibacter mali</name>
    <dbReference type="NCBI Taxonomy" id="2740462"/>
    <lineage>
        <taxon>Bacteria</taxon>
        <taxon>Pseudomonadati</taxon>
        <taxon>Bacteroidota</taxon>
        <taxon>Sphingobacteriia</taxon>
        <taxon>Sphingobacteriales</taxon>
        <taxon>Sphingobacteriaceae</taxon>
        <taxon>Mucilaginibacter</taxon>
    </lineage>
</organism>
<dbReference type="GO" id="GO:0009279">
    <property type="term" value="C:cell outer membrane"/>
    <property type="evidence" value="ECO:0007669"/>
    <property type="project" value="UniProtKB-SubCell"/>
</dbReference>
<evidence type="ECO:0000256" key="3">
    <source>
        <dbReference type="ARBA" id="ARBA00022452"/>
    </source>
</evidence>
<protein>
    <submittedName>
        <fullName evidence="12">TonB-dependent receptor</fullName>
    </submittedName>
</protein>
<sequence length="1030" mass="112180">MCKNFNFFIYGGRRCLYKAAIILAGMLPAGGILQVQAAGKSVSRTADRLNIDITGKVTDEKGQTLPGATITEKNTKNSVAADAQGNFKLSVNGSSAVLVVSSVGYITREVAVGSQTNITIALKDATTNLNDVIVIGYGAQKRIDVTGAVSHIDEKTLREVPVTNPQQLLQGRVAGVVVTQSSNKPGAEPSVLLRGHRSIKAGNNPLYVIDGIPTNDGLNDINPNDIVSMDVLKDASATAIYGSRGANGVIIITTARGKERADGQPDVHYDSYVGVTKISRYIHNLNGPQYVDFRREAARSLPAPNTYNDADPVASDAKIFSTYELAAIAAGQYTDWQREVTQRGFQQNHDLSVLGASKTTRYNISLGYYQDKGYIKTQDYTRYNLRVNLDQDIGAHVKMGVSMLGSYAERNNAGLNPIPAAVGQIPIGTPYDASGNLASYPTGDPLMYNPLFDYVNNNVIQLEKRTRVLSSFYAQAEVWDGLKLRVNFGPDISNSRTGSFRSQFSSTNTGTTLPTAGTANEYIFSYTLENILSYDKTFGKHKIGFTGLYSVQQRVNETGSAAVKDLPVATTTYNNLGSGTMTGITSTYSRFDILSYMGRVNYNYDSRFLLTLTARADGSSVFAPGNKWGFFPSAALAYNMINEDYIKRMSFISNLKLRASYGRTGNTAVDSYGTLAVLGRTYYDFNDVAALGYYPNSIPNPNLKWETTEAYNVGLDFGIFGDRVTGSIEAYRSNTFDLLLGFALPQSTGFSQVTSNVGNTRNRGIELSLSTRNIVAKQKGGFDWTTDLTGAFNKEEIVSLTSGKVDDIGSSLFIGAPVNVNYDYRKIGIWQLGETQATQYGSSIGQIRVADQNGNGKIDPDDRSILGSPTPKYTFGINNRFSFKGFDLGVFMQGVTGNQIVSTFHTAPGQNTIAFGGRYNVVSSDYWTPQNPTNAYPRPISGTSGNPGVVFGSTLKYFDGAYLRIRNVDLGYSFPSAWMKKIGAKSVRLYFDVTNPYIFSSYVHQNYGTDPEITDSPATVNYLLGLNVRF</sequence>
<dbReference type="AlphaFoldDB" id="A0A7D4Q901"/>
<dbReference type="RefSeq" id="WP_173413899.1">
    <property type="nucleotide sequence ID" value="NZ_CP054139.1"/>
</dbReference>
<evidence type="ECO:0000256" key="9">
    <source>
        <dbReference type="RuleBase" id="RU003357"/>
    </source>
</evidence>
<dbReference type="PROSITE" id="PS52016">
    <property type="entry name" value="TONB_DEPENDENT_REC_3"/>
    <property type="match status" value="1"/>
</dbReference>
<dbReference type="Proteomes" id="UP000505355">
    <property type="component" value="Chromosome"/>
</dbReference>
<keyword evidence="13" id="KW-1185">Reference proteome</keyword>
<keyword evidence="2 8" id="KW-0813">Transport</keyword>
<gene>
    <name evidence="12" type="ORF">HQ865_05365</name>
</gene>
<dbReference type="InterPro" id="IPR008969">
    <property type="entry name" value="CarboxyPept-like_regulatory"/>
</dbReference>
<dbReference type="InterPro" id="IPR000531">
    <property type="entry name" value="Beta-barrel_TonB"/>
</dbReference>
<keyword evidence="5 9" id="KW-0798">TonB box</keyword>
<accession>A0A7D4Q901</accession>
<comment type="similarity">
    <text evidence="8 9">Belongs to the TonB-dependent receptor family.</text>
</comment>
<dbReference type="Pfam" id="PF13715">
    <property type="entry name" value="CarbopepD_reg_2"/>
    <property type="match status" value="1"/>
</dbReference>
<dbReference type="InterPro" id="IPR037066">
    <property type="entry name" value="Plug_dom_sf"/>
</dbReference>
<dbReference type="Gene3D" id="2.170.130.10">
    <property type="entry name" value="TonB-dependent receptor, plug domain"/>
    <property type="match status" value="1"/>
</dbReference>
<evidence type="ECO:0000256" key="6">
    <source>
        <dbReference type="ARBA" id="ARBA00023136"/>
    </source>
</evidence>
<dbReference type="EMBL" id="CP054139">
    <property type="protein sequence ID" value="QKJ29204.1"/>
    <property type="molecule type" value="Genomic_DNA"/>
</dbReference>
<dbReference type="InterPro" id="IPR023997">
    <property type="entry name" value="TonB-dep_OMP_SusC/RagA_CS"/>
</dbReference>
<dbReference type="FunFam" id="2.170.130.10:FF:000008">
    <property type="entry name" value="SusC/RagA family TonB-linked outer membrane protein"/>
    <property type="match status" value="1"/>
</dbReference>
<keyword evidence="7 8" id="KW-0998">Cell outer membrane</keyword>
<evidence type="ECO:0000313" key="12">
    <source>
        <dbReference type="EMBL" id="QKJ29204.1"/>
    </source>
</evidence>
<dbReference type="SUPFAM" id="SSF49464">
    <property type="entry name" value="Carboxypeptidase regulatory domain-like"/>
    <property type="match status" value="1"/>
</dbReference>
<reference evidence="12 13" key="1">
    <citation type="submission" date="2020-05" db="EMBL/GenBank/DDBJ databases">
        <title>Mucilaginibacter mali sp. nov.</title>
        <authorList>
            <person name="Kim H.S."/>
            <person name="Lee K.C."/>
            <person name="Suh M.K."/>
            <person name="Kim J.-S."/>
            <person name="Han K.-I."/>
            <person name="Eom M.K."/>
            <person name="Shin Y.K."/>
            <person name="Lee J.-S."/>
        </authorList>
    </citation>
    <scope>NUCLEOTIDE SEQUENCE [LARGE SCALE GENOMIC DNA]</scope>
    <source>
        <strain evidence="12 13">G2-14</strain>
    </source>
</reference>
<keyword evidence="6 8" id="KW-0472">Membrane</keyword>
<dbReference type="Pfam" id="PF07715">
    <property type="entry name" value="Plug"/>
    <property type="match status" value="1"/>
</dbReference>
<evidence type="ECO:0000256" key="1">
    <source>
        <dbReference type="ARBA" id="ARBA00004571"/>
    </source>
</evidence>
<dbReference type="NCBIfam" id="TIGR04056">
    <property type="entry name" value="OMP_RagA_SusC"/>
    <property type="match status" value="1"/>
</dbReference>
<dbReference type="KEGG" id="mmab:HQ865_05365"/>
<dbReference type="SUPFAM" id="SSF56935">
    <property type="entry name" value="Porins"/>
    <property type="match status" value="1"/>
</dbReference>
<proteinExistence type="inferred from homology"/>
<evidence type="ECO:0000259" key="11">
    <source>
        <dbReference type="Pfam" id="PF07715"/>
    </source>
</evidence>
<keyword evidence="12" id="KW-0675">Receptor</keyword>
<keyword evidence="4 8" id="KW-0812">Transmembrane</keyword>